<reference evidence="2 3" key="1">
    <citation type="journal article" date="2016" name="Mol. Biol. Evol.">
        <title>Comparative Genomics of Early-Diverging Mushroom-Forming Fungi Provides Insights into the Origins of Lignocellulose Decay Capabilities.</title>
        <authorList>
            <person name="Nagy L.G."/>
            <person name="Riley R."/>
            <person name="Tritt A."/>
            <person name="Adam C."/>
            <person name="Daum C."/>
            <person name="Floudas D."/>
            <person name="Sun H."/>
            <person name="Yadav J.S."/>
            <person name="Pangilinan J."/>
            <person name="Larsson K.H."/>
            <person name="Matsuura K."/>
            <person name="Barry K."/>
            <person name="Labutti K."/>
            <person name="Kuo R."/>
            <person name="Ohm R.A."/>
            <person name="Bhattacharya S.S."/>
            <person name="Shirouzu T."/>
            <person name="Yoshinaga Y."/>
            <person name="Martin F.M."/>
            <person name="Grigoriev I.V."/>
            <person name="Hibbett D.S."/>
        </authorList>
    </citation>
    <scope>NUCLEOTIDE SEQUENCE [LARGE SCALE GENOMIC DNA]</scope>
    <source>
        <strain evidence="2 3">CBS 109695</strain>
    </source>
</reference>
<keyword evidence="3" id="KW-1185">Reference proteome</keyword>
<sequence length="168" mass="17365">MGGVGHLQTWMSSGACEREWVWAAASRWARATTVWVWAAAGAGGAWADTGRVPGVVVGVRPAGDCAVESGYGLGGQLRIRANASMGACSGKHAALSTGLLNGHGAKAWGGACARIGTRARWRKCTQERAGVARGRGPGNVSESSGFQVLRRGGDITKGRDMVQGEEDD</sequence>
<dbReference type="EMBL" id="KV417574">
    <property type="protein sequence ID" value="KZP18256.1"/>
    <property type="molecule type" value="Genomic_DNA"/>
</dbReference>
<feature type="compositionally biased region" description="Basic and acidic residues" evidence="1">
    <location>
        <begin position="151"/>
        <end position="162"/>
    </location>
</feature>
<proteinExistence type="predicted"/>
<protein>
    <submittedName>
        <fullName evidence="2">Uncharacterized protein</fullName>
    </submittedName>
</protein>
<evidence type="ECO:0000256" key="1">
    <source>
        <dbReference type="SAM" id="MobiDB-lite"/>
    </source>
</evidence>
<evidence type="ECO:0000313" key="2">
    <source>
        <dbReference type="EMBL" id="KZP18256.1"/>
    </source>
</evidence>
<name>A0A166GX97_9AGAM</name>
<organism evidence="2 3">
    <name type="scientific">Athelia psychrophila</name>
    <dbReference type="NCBI Taxonomy" id="1759441"/>
    <lineage>
        <taxon>Eukaryota</taxon>
        <taxon>Fungi</taxon>
        <taxon>Dikarya</taxon>
        <taxon>Basidiomycota</taxon>
        <taxon>Agaricomycotina</taxon>
        <taxon>Agaricomycetes</taxon>
        <taxon>Agaricomycetidae</taxon>
        <taxon>Atheliales</taxon>
        <taxon>Atheliaceae</taxon>
        <taxon>Athelia</taxon>
    </lineage>
</organism>
<gene>
    <name evidence="2" type="ORF">FIBSPDRAFT_893607</name>
</gene>
<dbReference type="AlphaFoldDB" id="A0A166GX97"/>
<dbReference type="Proteomes" id="UP000076532">
    <property type="component" value="Unassembled WGS sequence"/>
</dbReference>
<accession>A0A166GX97</accession>
<feature type="region of interest" description="Disordered" evidence="1">
    <location>
        <begin position="128"/>
        <end position="168"/>
    </location>
</feature>
<evidence type="ECO:0000313" key="3">
    <source>
        <dbReference type="Proteomes" id="UP000076532"/>
    </source>
</evidence>